<dbReference type="SUPFAM" id="SSF51905">
    <property type="entry name" value="FAD/NAD(P)-binding domain"/>
    <property type="match status" value="1"/>
</dbReference>
<dbReference type="EMBL" id="WUWG01000001">
    <property type="protein sequence ID" value="MXU64453.1"/>
    <property type="molecule type" value="Genomic_DNA"/>
</dbReference>
<dbReference type="GO" id="GO:0016491">
    <property type="term" value="F:oxidoreductase activity"/>
    <property type="evidence" value="ECO:0007669"/>
    <property type="project" value="UniProtKB-KW"/>
</dbReference>
<name>A0A6B0TU19_9RHOB</name>
<dbReference type="PANTHER" id="PTHR13847">
    <property type="entry name" value="SARCOSINE DEHYDROGENASE-RELATED"/>
    <property type="match status" value="1"/>
</dbReference>
<evidence type="ECO:0000256" key="1">
    <source>
        <dbReference type="ARBA" id="ARBA00023002"/>
    </source>
</evidence>
<dbReference type="InterPro" id="IPR036188">
    <property type="entry name" value="FAD/NAD-bd_sf"/>
</dbReference>
<dbReference type="Gene3D" id="3.30.9.10">
    <property type="entry name" value="D-Amino Acid Oxidase, subunit A, domain 2"/>
    <property type="match status" value="1"/>
</dbReference>
<dbReference type="AlphaFoldDB" id="A0A6B0TU19"/>
<dbReference type="Gene3D" id="3.50.50.60">
    <property type="entry name" value="FAD/NAD(P)-binding domain"/>
    <property type="match status" value="1"/>
</dbReference>
<dbReference type="GO" id="GO:0005737">
    <property type="term" value="C:cytoplasm"/>
    <property type="evidence" value="ECO:0007669"/>
    <property type="project" value="TreeGrafter"/>
</dbReference>
<dbReference type="RefSeq" id="WP_160851844.1">
    <property type="nucleotide sequence ID" value="NZ_WUWG01000001.1"/>
</dbReference>
<dbReference type="Proteomes" id="UP000436016">
    <property type="component" value="Unassembled WGS sequence"/>
</dbReference>
<accession>A0A6B0TU19</accession>
<organism evidence="3 4">
    <name type="scientific">Oceanomicrobium pacificus</name>
    <dbReference type="NCBI Taxonomy" id="2692916"/>
    <lineage>
        <taxon>Bacteria</taxon>
        <taxon>Pseudomonadati</taxon>
        <taxon>Pseudomonadota</taxon>
        <taxon>Alphaproteobacteria</taxon>
        <taxon>Rhodobacterales</taxon>
        <taxon>Paracoccaceae</taxon>
        <taxon>Oceanomicrobium</taxon>
    </lineage>
</organism>
<dbReference type="InterPro" id="IPR006076">
    <property type="entry name" value="FAD-dep_OxRdtase"/>
</dbReference>
<reference evidence="3 4" key="1">
    <citation type="submission" date="2019-12" db="EMBL/GenBank/DDBJ databases">
        <title>Strain KN286 was isolated from seawater, which was collected from Caroline Seamount in the tropical western Pacific.</title>
        <authorList>
            <person name="Wang Q."/>
        </authorList>
    </citation>
    <scope>NUCLEOTIDE SEQUENCE [LARGE SCALE GENOMIC DNA]</scope>
    <source>
        <strain evidence="3 4">KN286</strain>
    </source>
</reference>
<comment type="caution">
    <text evidence="3">The sequence shown here is derived from an EMBL/GenBank/DDBJ whole genome shotgun (WGS) entry which is preliminary data.</text>
</comment>
<evidence type="ECO:0000259" key="2">
    <source>
        <dbReference type="Pfam" id="PF01266"/>
    </source>
</evidence>
<evidence type="ECO:0000313" key="3">
    <source>
        <dbReference type="EMBL" id="MXU64453.1"/>
    </source>
</evidence>
<proteinExistence type="predicted"/>
<dbReference type="PANTHER" id="PTHR13847:SF287">
    <property type="entry name" value="FAD-DEPENDENT OXIDOREDUCTASE DOMAIN-CONTAINING PROTEIN 1"/>
    <property type="match status" value="1"/>
</dbReference>
<protein>
    <submittedName>
        <fullName evidence="3">FAD-dependent oxidoreductase</fullName>
    </submittedName>
</protein>
<keyword evidence="1" id="KW-0560">Oxidoreductase</keyword>
<gene>
    <name evidence="3" type="ORF">GSH16_03260</name>
</gene>
<keyword evidence="4" id="KW-1185">Reference proteome</keyword>
<feature type="domain" description="FAD dependent oxidoreductase" evidence="2">
    <location>
        <begin position="6"/>
        <end position="335"/>
    </location>
</feature>
<evidence type="ECO:0000313" key="4">
    <source>
        <dbReference type="Proteomes" id="UP000436016"/>
    </source>
</evidence>
<sequence>MPDRCDILILGGGIAGMSLAAHLPGGLDVRLWEAEDHLATHTTGRSAAMFEPNYGNPDIRALAEASFPVLERLGVLSPRGVLMVANDTEVGDFEAELQKGVLDEISLDAACGHVPILNRDAIVRAGYSAQARDIDVMGLFGHFRKTARDRGVIIETGCRATRIEAGSDGWTVEAGDRVVTAGKLVNAAGAWADDVAEIAGVARKGLQPLRRSIAVLPPPGGHDVRRWPMLLSASESWYGKPEGGSWLVSPAEEMPVPPHDAYVEDLDLAEGLDRYAAHVTVPVTRVNASWAGLRSFLPDRRPAVGFERGAPGFFWLAGQGGYGIMTSPALGAFAAACLTGGSLPDTVDPAALAPERLGWTA</sequence>
<dbReference type="Pfam" id="PF01266">
    <property type="entry name" value="DAO"/>
    <property type="match status" value="1"/>
</dbReference>